<protein>
    <submittedName>
        <fullName evidence="1">Uncharacterized protein</fullName>
    </submittedName>
</protein>
<name>A0A5P9U7M4_9BETA</name>
<dbReference type="EMBL" id="KY315527">
    <property type="protein sequence ID" value="QFW55156.1"/>
    <property type="molecule type" value="Genomic_DNA"/>
</dbReference>
<organism evidence="1">
    <name type="scientific">Human betaherpesvirus 6</name>
    <dbReference type="NCBI Taxonomy" id="10368"/>
    <lineage>
        <taxon>Viruses</taxon>
        <taxon>Duplodnaviria</taxon>
        <taxon>Heunggongvirae</taxon>
        <taxon>Peploviricota</taxon>
        <taxon>Herviviricetes</taxon>
        <taxon>Herpesvirales</taxon>
        <taxon>Orthoherpesviridae</taxon>
        <taxon>Betaherpesvirinae</taxon>
        <taxon>Roseolovirus</taxon>
    </lineage>
</organism>
<proteinExistence type="predicted"/>
<evidence type="ECO:0000313" key="1">
    <source>
        <dbReference type="EMBL" id="QFW55156.1"/>
    </source>
</evidence>
<reference evidence="1" key="1">
    <citation type="journal article" date="2018" name="BMC Genomics">
        <title>Comparative genomic, transcriptomic, and proteomic reannotation of human herpesvirus 6.</title>
        <authorList>
            <person name="Greninger A.L."/>
            <person name="Knudsen G.M."/>
            <person name="Roychoudhury P."/>
            <person name="Hanson D.J."/>
            <person name="Sedlak R.H."/>
            <person name="Xie H."/>
            <person name="Guan J."/>
            <person name="Nguyen T."/>
            <person name="Peddu V."/>
            <person name="Boeckh M."/>
            <person name="Huang M.L."/>
            <person name="Cook L."/>
            <person name="Depledge D.P."/>
            <person name="Zerr D.M."/>
            <person name="Koelle D.M."/>
            <person name="Gantt S."/>
            <person name="Yoshikawa T."/>
            <person name="Caserta M."/>
            <person name="Hill J.A."/>
            <person name="Jerome K.R."/>
        </authorList>
    </citation>
    <scope>NUCLEOTIDE SEQUENCE</scope>
    <source>
        <strain evidence="1">HP8H1</strain>
    </source>
</reference>
<sequence length="73" mass="8748">MGRTGYIVFNISRCQFFWQRVPQCAYDGRIYVAVHNRKSKKKNKYNRLLKKNSFLSIPYYLNSPYRCSSLSDQ</sequence>
<accession>A0A5P9U7M4</accession>